<dbReference type="RefSeq" id="WP_273642438.1">
    <property type="nucleotide sequence ID" value="NZ_JAQQXP010000003.1"/>
</dbReference>
<reference evidence="2 3" key="1">
    <citation type="submission" date="2022-10" db="EMBL/GenBank/DDBJ databases">
        <title>Alteromonas sp. chi3 Genome sequencing.</title>
        <authorList>
            <person name="Park S."/>
        </authorList>
    </citation>
    <scope>NUCLEOTIDE SEQUENCE [LARGE SCALE GENOMIC DNA]</scope>
    <source>
        <strain evidence="3">chi3</strain>
    </source>
</reference>
<protein>
    <submittedName>
        <fullName evidence="2">DUF2007 domain-containing protein</fullName>
    </submittedName>
</protein>
<gene>
    <name evidence="2" type="ORF">OIK42_17735</name>
</gene>
<organism evidence="2 3">
    <name type="scientific">Alteromonas gilva</name>
    <dbReference type="NCBI Taxonomy" id="2987522"/>
    <lineage>
        <taxon>Bacteria</taxon>
        <taxon>Pseudomonadati</taxon>
        <taxon>Pseudomonadota</taxon>
        <taxon>Gammaproteobacteria</taxon>
        <taxon>Alteromonadales</taxon>
        <taxon>Alteromonadaceae</taxon>
        <taxon>Alteromonas/Salinimonas group</taxon>
        <taxon>Alteromonas</taxon>
    </lineage>
</organism>
<name>A0ABT5L9B2_9ALTE</name>
<dbReference type="EMBL" id="JAQQXP010000003">
    <property type="protein sequence ID" value="MDC8832598.1"/>
    <property type="molecule type" value="Genomic_DNA"/>
</dbReference>
<accession>A0ABT5L9B2</accession>
<sequence length="100" mass="11239">MIRLKSGVGPFVIQQYHDALTEQGIGCVLRNQFISGAAGELPVQDLEPELWLLNVDDARQAEAVWQSLQADSQAVAWVCEGCQEYQDAEFNICWNCQQPR</sequence>
<evidence type="ECO:0000259" key="1">
    <source>
        <dbReference type="Pfam" id="PF09413"/>
    </source>
</evidence>
<feature type="domain" description="DUF2007" evidence="1">
    <location>
        <begin position="13"/>
        <end position="64"/>
    </location>
</feature>
<dbReference type="Proteomes" id="UP001218788">
    <property type="component" value="Unassembled WGS sequence"/>
</dbReference>
<dbReference type="InterPro" id="IPR018551">
    <property type="entry name" value="DUF2007"/>
</dbReference>
<keyword evidence="3" id="KW-1185">Reference proteome</keyword>
<evidence type="ECO:0000313" key="2">
    <source>
        <dbReference type="EMBL" id="MDC8832598.1"/>
    </source>
</evidence>
<proteinExistence type="predicted"/>
<dbReference type="Pfam" id="PF09413">
    <property type="entry name" value="DUF2007"/>
    <property type="match status" value="1"/>
</dbReference>
<evidence type="ECO:0000313" key="3">
    <source>
        <dbReference type="Proteomes" id="UP001218788"/>
    </source>
</evidence>
<comment type="caution">
    <text evidence="2">The sequence shown here is derived from an EMBL/GenBank/DDBJ whole genome shotgun (WGS) entry which is preliminary data.</text>
</comment>